<organism evidence="1 2">
    <name type="scientific">Brachionus calyciflorus</name>
    <dbReference type="NCBI Taxonomy" id="104777"/>
    <lineage>
        <taxon>Eukaryota</taxon>
        <taxon>Metazoa</taxon>
        <taxon>Spiralia</taxon>
        <taxon>Gnathifera</taxon>
        <taxon>Rotifera</taxon>
        <taxon>Eurotatoria</taxon>
        <taxon>Monogononta</taxon>
        <taxon>Pseudotrocha</taxon>
        <taxon>Ploima</taxon>
        <taxon>Brachionidae</taxon>
        <taxon>Brachionus</taxon>
    </lineage>
</organism>
<comment type="caution">
    <text evidence="1">The sequence shown here is derived from an EMBL/GenBank/DDBJ whole genome shotgun (WGS) entry which is preliminary data.</text>
</comment>
<evidence type="ECO:0000313" key="1">
    <source>
        <dbReference type="EMBL" id="CAF1071749.1"/>
    </source>
</evidence>
<dbReference type="EMBL" id="CAJNOC010006175">
    <property type="protein sequence ID" value="CAF1071749.1"/>
    <property type="molecule type" value="Genomic_DNA"/>
</dbReference>
<gene>
    <name evidence="1" type="ORF">OXX778_LOCUS19762</name>
</gene>
<reference evidence="1" key="1">
    <citation type="submission" date="2021-02" db="EMBL/GenBank/DDBJ databases">
        <authorList>
            <person name="Nowell W R."/>
        </authorList>
    </citation>
    <scope>NUCLEOTIDE SEQUENCE</scope>
    <source>
        <strain evidence="1">Ploen Becks lab</strain>
    </source>
</reference>
<sequence>MSASFVGTTPGCYASISLRVINSDIIEPFEISHLNENHKVKCLPKHNSYFDIKNFLKNVQTKLEENIARPTQQIYEEAKAAHHAVSDTNLPDYAECLSESQFYHADGTFHTKTRYIGQLYVIHAYFPAKRFLNDDSV</sequence>
<keyword evidence="2" id="KW-1185">Reference proteome</keyword>
<dbReference type="AlphaFoldDB" id="A0A814M2F3"/>
<proteinExistence type="predicted"/>
<name>A0A814M2F3_9BILA</name>
<protein>
    <submittedName>
        <fullName evidence="1">Uncharacterized protein</fullName>
    </submittedName>
</protein>
<evidence type="ECO:0000313" key="2">
    <source>
        <dbReference type="Proteomes" id="UP000663879"/>
    </source>
</evidence>
<dbReference type="Proteomes" id="UP000663879">
    <property type="component" value="Unassembled WGS sequence"/>
</dbReference>
<accession>A0A814M2F3</accession>